<keyword evidence="1" id="KW-0472">Membrane</keyword>
<sequence length="105" mass="12333">MFTFTRGVILLSICVYALMFAQMSLVLYMRNTSQQIPNIVMFCYFIITGLGGAAICIVIITLCQRYVDIQERYEALFRRTHVTVNVLEENVYEEIEMEEYYETMV</sequence>
<accession>A0A650BUS0</accession>
<keyword evidence="1" id="KW-1133">Transmembrane helix</keyword>
<keyword evidence="1" id="KW-0812">Transmembrane</keyword>
<organism evidence="2 3">
    <name type="scientific">Micropterus dolomieu adomavirus 2</name>
    <dbReference type="NCBI Taxonomy" id="2681676"/>
    <lineage>
        <taxon>Viruses</taxon>
        <taxon>Adomaviruses</taxon>
    </lineage>
</organism>
<reference evidence="2" key="1">
    <citation type="submission" date="2019-10" db="EMBL/GenBank/DDBJ databases">
        <title>Draft genome of an adomavirus associated with raised mucoid lesions on smallmouth bass.</title>
        <authorList>
            <person name="Iwanowicz L.R."/>
            <person name="Young K.T."/>
            <person name="Adams C.R."/>
            <person name="Blazer V.S."/>
            <person name="Cornman R.S."/>
        </authorList>
    </citation>
    <scope>NUCLEOTIDE SEQUENCE</scope>
    <source>
        <strain evidence="2">SUSMA-54</strain>
    </source>
</reference>
<feature type="transmembrane region" description="Helical" evidence="1">
    <location>
        <begin position="7"/>
        <end position="27"/>
    </location>
</feature>
<evidence type="ECO:0000313" key="2">
    <source>
        <dbReference type="EMBL" id="QGQ59719.1"/>
    </source>
</evidence>
<protein>
    <submittedName>
        <fullName evidence="2">EO4</fullName>
    </submittedName>
</protein>
<dbReference type="Proteomes" id="UP001225365">
    <property type="component" value="Segment"/>
</dbReference>
<evidence type="ECO:0000256" key="1">
    <source>
        <dbReference type="SAM" id="Phobius"/>
    </source>
</evidence>
<feature type="transmembrane region" description="Helical" evidence="1">
    <location>
        <begin position="39"/>
        <end position="63"/>
    </location>
</feature>
<dbReference type="EMBL" id="MN631022">
    <property type="protein sequence ID" value="QGQ59719.1"/>
    <property type="molecule type" value="Genomic_DNA"/>
</dbReference>
<proteinExistence type="predicted"/>
<evidence type="ECO:0000313" key="3">
    <source>
        <dbReference type="Proteomes" id="UP001225365"/>
    </source>
</evidence>
<name>A0A650BUS0_9VIRU</name>